<sequence length="456" mass="50932">MPQPRVPSWHSGPLPPGNCSSSTSPPERPSEQKPTAGQSQSPLWETRTYCQINKNIDEKERDLKKHCRDLGPKRKKLCRRELLCNSDSMQQQQKALGRTGTFNQLVVEPRTASVSAGQNMEQLPAKSNENPQHLETLEDIPRTQGSKYNFNSSCHIFGRSRGPWESFAEKEGDSSMKVEVHPPYPFNQTLLSSDDDDDEDAKQEESTDLPATPWHPKPLGLCTFGCHTLGCSIFTFDRRWHHLRFALSSMLDHHVGSHLWNSHRKMPRVPKGLRSRDPIVGSPVRTGVRLPKSFRTLSLDSTSLGQLRQNCNTHSTKPPSSTAPESLSPEGCQRNVVGLCSSAQSREAELIQDESSEDKSSRYIRDLLLNEKGQPHTPSSRGPVNGLFSYGQKPCPPLQLFPLSRGRSPKIQQKVMDCDRTGPAQRRKGRNKSMLLSSVSTTSTCKPFSSPPHSSL</sequence>
<feature type="compositionally biased region" description="Polar residues" evidence="1">
    <location>
        <begin position="32"/>
        <end position="46"/>
    </location>
</feature>
<evidence type="ECO:0000313" key="3">
    <source>
        <dbReference type="Ensembl" id="ENSLBEP00000026231.1"/>
    </source>
</evidence>
<feature type="region of interest" description="Disordered" evidence="1">
    <location>
        <begin position="1"/>
        <end position="46"/>
    </location>
</feature>
<dbReference type="PROSITE" id="PS51505">
    <property type="entry name" value="SCA7"/>
    <property type="match status" value="1"/>
</dbReference>
<accession>A0A3Q3FZQ7</accession>
<protein>
    <recommendedName>
        <fullName evidence="2">SCA7 domain-containing protein</fullName>
    </recommendedName>
</protein>
<dbReference type="AlphaFoldDB" id="A0A3Q3FZQ7"/>
<evidence type="ECO:0000313" key="4">
    <source>
        <dbReference type="Proteomes" id="UP000261660"/>
    </source>
</evidence>
<evidence type="ECO:0000259" key="2">
    <source>
        <dbReference type="PROSITE" id="PS51505"/>
    </source>
</evidence>
<dbReference type="PANTHER" id="PTHR15117">
    <property type="entry name" value="ATAXIN 7 RELATED"/>
    <property type="match status" value="1"/>
</dbReference>
<keyword evidence="4" id="KW-1185">Reference proteome</keyword>
<feature type="compositionally biased region" description="Acidic residues" evidence="1">
    <location>
        <begin position="193"/>
        <end position="202"/>
    </location>
</feature>
<dbReference type="GeneTree" id="ENSGT00940000159736"/>
<dbReference type="InterPro" id="IPR013243">
    <property type="entry name" value="SCA7_dom"/>
</dbReference>
<reference evidence="3" key="2">
    <citation type="submission" date="2025-09" db="UniProtKB">
        <authorList>
            <consortium name="Ensembl"/>
        </authorList>
    </citation>
    <scope>IDENTIFICATION</scope>
</reference>
<feature type="region of interest" description="Disordered" evidence="1">
    <location>
        <begin position="403"/>
        <end position="456"/>
    </location>
</feature>
<dbReference type="PANTHER" id="PTHR15117:SF5">
    <property type="entry name" value="ATAXIN-7-LIKE PROTEIN 2"/>
    <property type="match status" value="1"/>
</dbReference>
<dbReference type="InParanoid" id="A0A3Q3FZQ7"/>
<evidence type="ECO:0000256" key="1">
    <source>
        <dbReference type="SAM" id="MobiDB-lite"/>
    </source>
</evidence>
<reference evidence="3" key="1">
    <citation type="submission" date="2025-08" db="UniProtKB">
        <authorList>
            <consortium name="Ensembl"/>
        </authorList>
    </citation>
    <scope>IDENTIFICATION</scope>
</reference>
<name>A0A3Q3FZQ7_9LABR</name>
<dbReference type="Pfam" id="PF08313">
    <property type="entry name" value="SCA7"/>
    <property type="match status" value="1"/>
</dbReference>
<dbReference type="Ensembl" id="ENSLBET00000027525.1">
    <property type="protein sequence ID" value="ENSLBEP00000026231.1"/>
    <property type="gene ID" value="ENSLBEG00000019982.1"/>
</dbReference>
<dbReference type="InterPro" id="IPR052237">
    <property type="entry name" value="Ataxin-7-like_regulator"/>
</dbReference>
<dbReference type="Proteomes" id="UP000261660">
    <property type="component" value="Unplaced"/>
</dbReference>
<feature type="compositionally biased region" description="Polar residues" evidence="1">
    <location>
        <begin position="445"/>
        <end position="456"/>
    </location>
</feature>
<feature type="region of interest" description="Disordered" evidence="1">
    <location>
        <begin position="305"/>
        <end position="330"/>
    </location>
</feature>
<dbReference type="STRING" id="56723.ENSLBEP00000026231"/>
<feature type="domain" description="SCA7" evidence="2">
    <location>
        <begin position="54"/>
        <end position="121"/>
    </location>
</feature>
<organism evidence="3 4">
    <name type="scientific">Labrus bergylta</name>
    <name type="common">ballan wrasse</name>
    <dbReference type="NCBI Taxonomy" id="56723"/>
    <lineage>
        <taxon>Eukaryota</taxon>
        <taxon>Metazoa</taxon>
        <taxon>Chordata</taxon>
        <taxon>Craniata</taxon>
        <taxon>Vertebrata</taxon>
        <taxon>Euteleostomi</taxon>
        <taxon>Actinopterygii</taxon>
        <taxon>Neopterygii</taxon>
        <taxon>Teleostei</taxon>
        <taxon>Neoteleostei</taxon>
        <taxon>Acanthomorphata</taxon>
        <taxon>Eupercaria</taxon>
        <taxon>Labriformes</taxon>
        <taxon>Labridae</taxon>
        <taxon>Labrus</taxon>
    </lineage>
</organism>
<proteinExistence type="predicted"/>
<feature type="region of interest" description="Disordered" evidence="1">
    <location>
        <begin position="181"/>
        <end position="212"/>
    </location>
</feature>
<feature type="compositionally biased region" description="Polar residues" evidence="1">
    <location>
        <begin position="305"/>
        <end position="325"/>
    </location>
</feature>